<dbReference type="EMBL" id="LVWI01000087">
    <property type="protein sequence ID" value="OKP79980.1"/>
    <property type="molecule type" value="Genomic_DNA"/>
</dbReference>
<dbReference type="PANTHER" id="PTHR43194:SF2">
    <property type="entry name" value="PEROXISOMAL MEMBRANE PROTEIN LPX1"/>
    <property type="match status" value="1"/>
</dbReference>
<evidence type="ECO:0000259" key="1">
    <source>
        <dbReference type="Pfam" id="PF00561"/>
    </source>
</evidence>
<dbReference type="SUPFAM" id="SSF53474">
    <property type="entry name" value="alpha/beta-Hydrolases"/>
    <property type="match status" value="1"/>
</dbReference>
<dbReference type="RefSeq" id="WP_074109211.1">
    <property type="nucleotide sequence ID" value="NZ_LVWI01000087.1"/>
</dbReference>
<name>A0ABX3EI60_9BACL</name>
<evidence type="ECO:0000313" key="2">
    <source>
        <dbReference type="EMBL" id="OKP79980.1"/>
    </source>
</evidence>
<sequence>MKSYFVHNGAVVLHVLENGEPSSTMPSLLVIGGLWEPAERAIPLLSNLPGHTVSFSFRGRGLSSTPYGGYDLEDHLSDIAAVVTHTGIEHYCVLGYSRGASYALGWSLQNQEQIKGLILVDQPPIHRSVSPDTVDFWCGLTYQQVPILNYMRREALEGLGRDAEEMDFTSQLAQLKLPVTLFAGRNRAAEIPSDISEETLDKYKQYLSPFHVVEFLHSGHMIPDEEQQKYIAEVILFLYERGLADV</sequence>
<proteinExistence type="predicted"/>
<dbReference type="InterPro" id="IPR000073">
    <property type="entry name" value="AB_hydrolase_1"/>
</dbReference>
<protein>
    <recommendedName>
        <fullName evidence="1">AB hydrolase-1 domain-containing protein</fullName>
    </recommendedName>
</protein>
<dbReference type="Proteomes" id="UP000186058">
    <property type="component" value="Unassembled WGS sequence"/>
</dbReference>
<dbReference type="PANTHER" id="PTHR43194">
    <property type="entry name" value="HYDROLASE ALPHA/BETA FOLD FAMILY"/>
    <property type="match status" value="1"/>
</dbReference>
<dbReference type="Pfam" id="PF00561">
    <property type="entry name" value="Abhydrolase_1"/>
    <property type="match status" value="1"/>
</dbReference>
<keyword evidence="3" id="KW-1185">Reference proteome</keyword>
<reference evidence="2 3" key="1">
    <citation type="submission" date="2016-03" db="EMBL/GenBank/DDBJ databases">
        <authorList>
            <person name="Sant'Anna F.H."/>
            <person name="Ambrosini A."/>
            <person name="Souza R."/>
            <person name="Bach E."/>
            <person name="Fernandes G."/>
            <person name="Balsanelli E."/>
            <person name="Baura V.A."/>
            <person name="Souza E.M."/>
            <person name="Passaglia L."/>
        </authorList>
    </citation>
    <scope>NUCLEOTIDE SEQUENCE [LARGE SCALE GENOMIC DNA]</scope>
    <source>
        <strain evidence="2 3">P26E</strain>
    </source>
</reference>
<dbReference type="InterPro" id="IPR050228">
    <property type="entry name" value="Carboxylesterase_BioH"/>
</dbReference>
<feature type="domain" description="AB hydrolase-1" evidence="1">
    <location>
        <begin position="38"/>
        <end position="177"/>
    </location>
</feature>
<organism evidence="2 3">
    <name type="scientific">Paenibacillus helianthi</name>
    <dbReference type="NCBI Taxonomy" id="1349432"/>
    <lineage>
        <taxon>Bacteria</taxon>
        <taxon>Bacillati</taxon>
        <taxon>Bacillota</taxon>
        <taxon>Bacilli</taxon>
        <taxon>Bacillales</taxon>
        <taxon>Paenibacillaceae</taxon>
        <taxon>Paenibacillus</taxon>
    </lineage>
</organism>
<dbReference type="InterPro" id="IPR029058">
    <property type="entry name" value="AB_hydrolase_fold"/>
</dbReference>
<dbReference type="Gene3D" id="3.40.50.1820">
    <property type="entry name" value="alpha/beta hydrolase"/>
    <property type="match status" value="2"/>
</dbReference>
<evidence type="ECO:0000313" key="3">
    <source>
        <dbReference type="Proteomes" id="UP000186058"/>
    </source>
</evidence>
<accession>A0ABX3EI60</accession>
<gene>
    <name evidence="2" type="ORF">A3844_27635</name>
</gene>
<comment type="caution">
    <text evidence="2">The sequence shown here is derived from an EMBL/GenBank/DDBJ whole genome shotgun (WGS) entry which is preliminary data.</text>
</comment>